<dbReference type="PANTHER" id="PTHR20921">
    <property type="entry name" value="TRANSMEMBRANE PROTEIN 222"/>
    <property type="match status" value="1"/>
</dbReference>
<keyword evidence="1" id="KW-0812">Transmembrane</keyword>
<evidence type="ECO:0000256" key="1">
    <source>
        <dbReference type="SAM" id="Phobius"/>
    </source>
</evidence>
<feature type="transmembrane region" description="Helical" evidence="1">
    <location>
        <begin position="201"/>
        <end position="219"/>
    </location>
</feature>
<evidence type="ECO:0000313" key="2">
    <source>
        <dbReference type="EMBL" id="CAK7904433.1"/>
    </source>
</evidence>
<sequence>MATAYPVEVDVLMVWVSFRHIISKHKHGNNKRFLFSPHATDTEILLSSVDVPTPQESGDAVIDVVAHRFPFCLVWSPIPVLTWFVPFIGHLGIADSKGIIFDFAGPYTIGRNDFAFGAPTRYLQCQVAPENVTEWDEAIAAGGRMYEKRMHNLCCDNCHSHVAACLERTAYAGRKRYNMVYLCFWMFIRGKYVGVAGFIKTWLPFVIVVASFVICGVLTA</sequence>
<dbReference type="Pfam" id="PF05608">
    <property type="entry name" value="RTE1"/>
    <property type="match status" value="2"/>
</dbReference>
<keyword evidence="1" id="KW-1133">Transmembrane helix</keyword>
<protein>
    <recommendedName>
        <fullName evidence="4">Transmembrane protein 222</fullName>
    </recommendedName>
</protein>
<name>A0AAV1T9E0_9STRA</name>
<dbReference type="Proteomes" id="UP001162060">
    <property type="component" value="Unassembled WGS sequence"/>
</dbReference>
<reference evidence="2" key="1">
    <citation type="submission" date="2024-01" db="EMBL/GenBank/DDBJ databases">
        <authorList>
            <person name="Webb A."/>
        </authorList>
    </citation>
    <scope>NUCLEOTIDE SEQUENCE</scope>
    <source>
        <strain evidence="2">Pm1</strain>
    </source>
</reference>
<evidence type="ECO:0000313" key="3">
    <source>
        <dbReference type="Proteomes" id="UP001162060"/>
    </source>
</evidence>
<proteinExistence type="predicted"/>
<evidence type="ECO:0008006" key="4">
    <source>
        <dbReference type="Google" id="ProtNLM"/>
    </source>
</evidence>
<dbReference type="PANTHER" id="PTHR20921:SF0">
    <property type="entry name" value="TRANSMEMBRANE PROTEIN 222"/>
    <property type="match status" value="1"/>
</dbReference>
<comment type="caution">
    <text evidence="2">The sequence shown here is derived from an EMBL/GenBank/DDBJ whole genome shotgun (WGS) entry which is preliminary data.</text>
</comment>
<dbReference type="EMBL" id="CAKLBY020000028">
    <property type="protein sequence ID" value="CAK7904433.1"/>
    <property type="molecule type" value="Genomic_DNA"/>
</dbReference>
<dbReference type="InterPro" id="IPR008496">
    <property type="entry name" value="TMEM222/RTE1"/>
</dbReference>
<accession>A0AAV1T9E0</accession>
<dbReference type="AlphaFoldDB" id="A0AAV1T9E0"/>
<organism evidence="2 3">
    <name type="scientific">Peronospora matthiolae</name>
    <dbReference type="NCBI Taxonomy" id="2874970"/>
    <lineage>
        <taxon>Eukaryota</taxon>
        <taxon>Sar</taxon>
        <taxon>Stramenopiles</taxon>
        <taxon>Oomycota</taxon>
        <taxon>Peronosporomycetes</taxon>
        <taxon>Peronosporales</taxon>
        <taxon>Peronosporaceae</taxon>
        <taxon>Peronospora</taxon>
    </lineage>
</organism>
<gene>
    <name evidence="2" type="ORF">PM001_LOCUS2908</name>
</gene>
<keyword evidence="1" id="KW-0472">Membrane</keyword>